<evidence type="ECO:0000313" key="1">
    <source>
        <dbReference type="EMBL" id="TFD64202.1"/>
    </source>
</evidence>
<gene>
    <name evidence="1" type="ORF">E3T47_11940</name>
</gene>
<keyword evidence="2" id="KW-1185">Reference proteome</keyword>
<comment type="caution">
    <text evidence="1">The sequence shown here is derived from an EMBL/GenBank/DDBJ whole genome shotgun (WGS) entry which is preliminary data.</text>
</comment>
<evidence type="ECO:0008006" key="3">
    <source>
        <dbReference type="Google" id="ProtNLM"/>
    </source>
</evidence>
<dbReference type="AlphaFoldDB" id="A0A4R9AKL1"/>
<name>A0A4R9AKL1_9MICO</name>
<evidence type="ECO:0000313" key="2">
    <source>
        <dbReference type="Proteomes" id="UP000298154"/>
    </source>
</evidence>
<proteinExistence type="predicted"/>
<dbReference type="RefSeq" id="WP_134556289.1">
    <property type="nucleotide sequence ID" value="NZ_SOHK01000017.1"/>
</dbReference>
<reference evidence="1 2" key="1">
    <citation type="submission" date="2019-03" db="EMBL/GenBank/DDBJ databases">
        <title>Genomics of glacier-inhabiting Cryobacterium strains.</title>
        <authorList>
            <person name="Liu Q."/>
            <person name="Xin Y.-H."/>
        </authorList>
    </citation>
    <scope>NUCLEOTIDE SEQUENCE [LARGE SCALE GENOMIC DNA]</scope>
    <source>
        <strain evidence="1 2">Sr36</strain>
    </source>
</reference>
<dbReference type="OrthoDB" id="7688673at2"/>
<dbReference type="EMBL" id="SOHK01000017">
    <property type="protein sequence ID" value="TFD64202.1"/>
    <property type="molecule type" value="Genomic_DNA"/>
</dbReference>
<accession>A0A4R9AKL1</accession>
<organism evidence="1 2">
    <name type="scientific">Cryobacterium ruanii</name>
    <dbReference type="NCBI Taxonomy" id="1259197"/>
    <lineage>
        <taxon>Bacteria</taxon>
        <taxon>Bacillati</taxon>
        <taxon>Actinomycetota</taxon>
        <taxon>Actinomycetes</taxon>
        <taxon>Micrococcales</taxon>
        <taxon>Microbacteriaceae</taxon>
        <taxon>Cryobacterium</taxon>
    </lineage>
</organism>
<protein>
    <recommendedName>
        <fullName evidence="3">DeoR C-terminal sensor domain-containing protein</fullName>
    </recommendedName>
</protein>
<dbReference type="Proteomes" id="UP000298154">
    <property type="component" value="Unassembled WGS sequence"/>
</dbReference>
<sequence length="70" mass="7892">MKMVRAVLKARWRIRLLRRRVLALTSSKIGQNSFCRVADANEFDLIITDDGVDPRQARKLTAAGPELAIV</sequence>